<dbReference type="GO" id="GO:0005739">
    <property type="term" value="C:mitochondrion"/>
    <property type="evidence" value="ECO:0007669"/>
    <property type="project" value="UniProtKB-SubCell"/>
</dbReference>
<dbReference type="Gene3D" id="1.10.1370.10">
    <property type="entry name" value="Neurolysin, domain 3"/>
    <property type="match status" value="1"/>
</dbReference>
<evidence type="ECO:0000256" key="6">
    <source>
        <dbReference type="ARBA" id="ARBA00022833"/>
    </source>
</evidence>
<dbReference type="Gene3D" id="3.40.390.10">
    <property type="entry name" value="Collagenase (Catalytic Domain)"/>
    <property type="match status" value="1"/>
</dbReference>
<keyword evidence="3 10" id="KW-0645">Protease</keyword>
<dbReference type="InterPro" id="IPR024079">
    <property type="entry name" value="MetalloPept_cat_dom_sf"/>
</dbReference>
<accession>A0AAW2YSN8</accession>
<evidence type="ECO:0000313" key="13">
    <source>
        <dbReference type="Proteomes" id="UP001431209"/>
    </source>
</evidence>
<dbReference type="Proteomes" id="UP001431209">
    <property type="component" value="Unassembled WGS sequence"/>
</dbReference>
<dbReference type="InterPro" id="IPR033851">
    <property type="entry name" value="M3A_MIP"/>
</dbReference>
<evidence type="ECO:0000256" key="8">
    <source>
        <dbReference type="ARBA" id="ARBA00023049"/>
    </source>
</evidence>
<dbReference type="GO" id="GO:0046872">
    <property type="term" value="F:metal ion binding"/>
    <property type="evidence" value="ECO:0007669"/>
    <property type="project" value="UniProtKB-UniRule"/>
</dbReference>
<dbReference type="GO" id="GO:0004222">
    <property type="term" value="F:metalloendopeptidase activity"/>
    <property type="evidence" value="ECO:0007669"/>
    <property type="project" value="InterPro"/>
</dbReference>
<comment type="caution">
    <text evidence="12">The sequence shown here is derived from an EMBL/GenBank/DDBJ whole genome shotgun (WGS) entry which is preliminary data.</text>
</comment>
<dbReference type="GO" id="GO:0006518">
    <property type="term" value="P:peptide metabolic process"/>
    <property type="evidence" value="ECO:0007669"/>
    <property type="project" value="TreeGrafter"/>
</dbReference>
<keyword evidence="6 10" id="KW-0862">Zinc</keyword>
<keyword evidence="13" id="KW-1185">Reference proteome</keyword>
<comment type="subcellular location">
    <subcellularLocation>
        <location evidence="1">Mitochondrion</location>
    </subcellularLocation>
</comment>
<feature type="domain" description="Peptidase M3A/M3B catalytic" evidence="11">
    <location>
        <begin position="164"/>
        <end position="603"/>
    </location>
</feature>
<protein>
    <recommendedName>
        <fullName evidence="11">Peptidase M3A/M3B catalytic domain-containing protein</fullName>
    </recommendedName>
</protein>
<evidence type="ECO:0000256" key="5">
    <source>
        <dbReference type="ARBA" id="ARBA00022801"/>
    </source>
</evidence>
<dbReference type="SUPFAM" id="SSF55486">
    <property type="entry name" value="Metalloproteases ('zincins'), catalytic domain"/>
    <property type="match status" value="1"/>
</dbReference>
<evidence type="ECO:0000256" key="9">
    <source>
        <dbReference type="ARBA" id="ARBA00023128"/>
    </source>
</evidence>
<evidence type="ECO:0000259" key="11">
    <source>
        <dbReference type="Pfam" id="PF01432"/>
    </source>
</evidence>
<dbReference type="AlphaFoldDB" id="A0AAW2YSN8"/>
<keyword evidence="9" id="KW-0496">Mitochondrion</keyword>
<evidence type="ECO:0000256" key="3">
    <source>
        <dbReference type="ARBA" id="ARBA00022670"/>
    </source>
</evidence>
<dbReference type="EMBL" id="JAOPGA020000625">
    <property type="protein sequence ID" value="KAL0480094.1"/>
    <property type="molecule type" value="Genomic_DNA"/>
</dbReference>
<evidence type="ECO:0000256" key="4">
    <source>
        <dbReference type="ARBA" id="ARBA00022723"/>
    </source>
</evidence>
<dbReference type="PANTHER" id="PTHR11804:SF79">
    <property type="entry name" value="MITOCHONDRIAL INTERMEDIATE PEPTIDASE"/>
    <property type="match status" value="1"/>
</dbReference>
<reference evidence="12 13" key="1">
    <citation type="submission" date="2024-03" db="EMBL/GenBank/DDBJ databases">
        <title>The Acrasis kona genome and developmental transcriptomes reveal deep origins of eukaryotic multicellular pathways.</title>
        <authorList>
            <person name="Sheikh S."/>
            <person name="Fu C.-J."/>
            <person name="Brown M.W."/>
            <person name="Baldauf S.L."/>
        </authorList>
    </citation>
    <scope>NUCLEOTIDE SEQUENCE [LARGE SCALE GENOMIC DNA]</scope>
    <source>
        <strain evidence="12 13">ATCC MYA-3509</strain>
    </source>
</reference>
<dbReference type="InterPro" id="IPR045090">
    <property type="entry name" value="Pept_M3A_M3B"/>
</dbReference>
<sequence length="609" mass="70127">MDNMSNALCLFLDGMEVIRNLHPNERLRDAATEAYGSFGAIMHTLNCDKELYDYAKQILSHQETFDQLSPIEQRNIRIQVESMEKHGGIANEDLRSERVVQLCSLIDQLNYTYVDSVENEKSSSDNHVQVTKEQARIITRVEPRLIKLNANGFVINQDQYAQALHYVPDEQLRRSIYVAKNTTGPKILDALHSLIEARHLLAKEFKYPSFAHIVLKDQCVVTPDAAWNFLVKMCEAILPKVQSEMEMLLQKKRSETNEQDVKIHAWDLQYYMGLIKEEMFSADHIHVNDYFSISNCFDGMFLVAKELFGINFVQNKMTATEMWHPSVKKYNVYDEDGSFLGVIYFDLFSRKGKTSVSANFTVKNAKTTINQTPITILVCNFSNHASLAHHQVLTLFHEFGHSLHVLFAQTPFQSSSGTRVSVDFAEAPSQFMEFFACDKRVLKKFAFHKTTGEPIPDYVVDHINQQKNLFIGLEYMSTIQHSMLDLVSYSGDHFIPYRRDGLTTTDVSKILHDRYHVVPFVDGTSAHGRFTHFSSYGACYYSYRYCEVFARHLWHKYFIMDPLSKEAGRIYRYEVLSHGACKDSNNIVLDVLGEHPDPKYVLDDILNNK</sequence>
<keyword evidence="8 10" id="KW-0482">Metalloprotease</keyword>
<dbReference type="InterPro" id="IPR001567">
    <property type="entry name" value="Pept_M3A_M3B_dom"/>
</dbReference>
<evidence type="ECO:0000256" key="7">
    <source>
        <dbReference type="ARBA" id="ARBA00022946"/>
    </source>
</evidence>
<proteinExistence type="inferred from homology"/>
<evidence type="ECO:0000256" key="2">
    <source>
        <dbReference type="ARBA" id="ARBA00006040"/>
    </source>
</evidence>
<evidence type="ECO:0000313" key="12">
    <source>
        <dbReference type="EMBL" id="KAL0480094.1"/>
    </source>
</evidence>
<dbReference type="GO" id="GO:0006508">
    <property type="term" value="P:proteolysis"/>
    <property type="evidence" value="ECO:0007669"/>
    <property type="project" value="UniProtKB-KW"/>
</dbReference>
<organism evidence="12 13">
    <name type="scientific">Acrasis kona</name>
    <dbReference type="NCBI Taxonomy" id="1008807"/>
    <lineage>
        <taxon>Eukaryota</taxon>
        <taxon>Discoba</taxon>
        <taxon>Heterolobosea</taxon>
        <taxon>Tetramitia</taxon>
        <taxon>Eutetramitia</taxon>
        <taxon>Acrasidae</taxon>
        <taxon>Acrasis</taxon>
    </lineage>
</organism>
<gene>
    <name evidence="12" type="ORF">AKO1_007287</name>
</gene>
<comment type="cofactor">
    <cofactor evidence="10">
        <name>Zn(2+)</name>
        <dbReference type="ChEBI" id="CHEBI:29105"/>
    </cofactor>
    <text evidence="10">Binds 1 zinc ion.</text>
</comment>
<dbReference type="Pfam" id="PF01432">
    <property type="entry name" value="Peptidase_M3"/>
    <property type="match status" value="1"/>
</dbReference>
<evidence type="ECO:0000256" key="1">
    <source>
        <dbReference type="ARBA" id="ARBA00004173"/>
    </source>
</evidence>
<keyword evidence="7" id="KW-0809">Transit peptide</keyword>
<evidence type="ECO:0000256" key="10">
    <source>
        <dbReference type="RuleBase" id="RU003435"/>
    </source>
</evidence>
<keyword evidence="4 10" id="KW-0479">Metal-binding</keyword>
<comment type="similarity">
    <text evidence="2 10">Belongs to the peptidase M3 family.</text>
</comment>
<name>A0AAW2YSN8_9EUKA</name>
<keyword evidence="5 10" id="KW-0378">Hydrolase</keyword>
<dbReference type="PANTHER" id="PTHR11804">
    <property type="entry name" value="PROTEASE M3 THIMET OLIGOPEPTIDASE-RELATED"/>
    <property type="match status" value="1"/>
</dbReference>
<dbReference type="InterPro" id="IPR024077">
    <property type="entry name" value="Neurolysin/TOP_dom2"/>
</dbReference>
<dbReference type="CDD" id="cd06457">
    <property type="entry name" value="M3A_MIP"/>
    <property type="match status" value="1"/>
</dbReference>